<dbReference type="Gene3D" id="1.10.20.10">
    <property type="entry name" value="Histone, subunit A"/>
    <property type="match status" value="1"/>
</dbReference>
<dbReference type="GO" id="GO:0031490">
    <property type="term" value="F:chromatin DNA binding"/>
    <property type="evidence" value="ECO:0007669"/>
    <property type="project" value="TreeGrafter"/>
</dbReference>
<evidence type="ECO:0000313" key="5">
    <source>
        <dbReference type="EMBL" id="KAH9322150.1"/>
    </source>
</evidence>
<evidence type="ECO:0000259" key="4">
    <source>
        <dbReference type="Pfam" id="PF00808"/>
    </source>
</evidence>
<dbReference type="Proteomes" id="UP000824469">
    <property type="component" value="Unassembled WGS sequence"/>
</dbReference>
<dbReference type="EMBL" id="JAHRHJ020000003">
    <property type="protein sequence ID" value="KAH9322150.1"/>
    <property type="molecule type" value="Genomic_DNA"/>
</dbReference>
<keyword evidence="6" id="KW-1185">Reference proteome</keyword>
<feature type="region of interest" description="Disordered" evidence="3">
    <location>
        <begin position="102"/>
        <end position="164"/>
    </location>
</feature>
<dbReference type="CDD" id="cd22928">
    <property type="entry name" value="HFD_POLE3_DPB4"/>
    <property type="match status" value="1"/>
</dbReference>
<comment type="caution">
    <text evidence="5">The sequence shown here is derived from an EMBL/GenBank/DDBJ whole genome shotgun (WGS) entry which is preliminary data.</text>
</comment>
<dbReference type="GO" id="GO:0031507">
    <property type="term" value="P:heterochromatin formation"/>
    <property type="evidence" value="ECO:0007669"/>
    <property type="project" value="TreeGrafter"/>
</dbReference>
<evidence type="ECO:0000313" key="6">
    <source>
        <dbReference type="Proteomes" id="UP000824469"/>
    </source>
</evidence>
<dbReference type="InterPro" id="IPR003958">
    <property type="entry name" value="CBFA_NFYB_domain"/>
</dbReference>
<feature type="compositionally biased region" description="Basic and acidic residues" evidence="3">
    <location>
        <begin position="109"/>
        <end position="126"/>
    </location>
</feature>
<dbReference type="GO" id="GO:0046982">
    <property type="term" value="F:protein heterodimerization activity"/>
    <property type="evidence" value="ECO:0007669"/>
    <property type="project" value="InterPro"/>
</dbReference>
<protein>
    <recommendedName>
        <fullName evidence="4">Transcription factor CBF/NF-Y/archaeal histone domain-containing protein</fullName>
    </recommendedName>
</protein>
<proteinExistence type="predicted"/>
<evidence type="ECO:0000256" key="1">
    <source>
        <dbReference type="ARBA" id="ARBA00004123"/>
    </source>
</evidence>
<organism evidence="5 6">
    <name type="scientific">Taxus chinensis</name>
    <name type="common">Chinese yew</name>
    <name type="synonym">Taxus wallichiana var. chinensis</name>
    <dbReference type="NCBI Taxonomy" id="29808"/>
    <lineage>
        <taxon>Eukaryota</taxon>
        <taxon>Viridiplantae</taxon>
        <taxon>Streptophyta</taxon>
        <taxon>Embryophyta</taxon>
        <taxon>Tracheophyta</taxon>
        <taxon>Spermatophyta</taxon>
        <taxon>Pinopsida</taxon>
        <taxon>Pinidae</taxon>
        <taxon>Conifers II</taxon>
        <taxon>Cupressales</taxon>
        <taxon>Taxaceae</taxon>
        <taxon>Taxus</taxon>
    </lineage>
</organism>
<comment type="subcellular location">
    <subcellularLocation>
        <location evidence="1">Nucleus</location>
    </subcellularLocation>
</comment>
<evidence type="ECO:0000256" key="2">
    <source>
        <dbReference type="ARBA" id="ARBA00023242"/>
    </source>
</evidence>
<dbReference type="InterPro" id="IPR051377">
    <property type="entry name" value="DNA_Pol-Epsilon_Subunit"/>
</dbReference>
<dbReference type="SUPFAM" id="SSF47113">
    <property type="entry name" value="Histone-fold"/>
    <property type="match status" value="1"/>
</dbReference>
<dbReference type="PANTHER" id="PTHR46172:SF1">
    <property type="entry name" value="DNA POLYMERASE EPSILON SUBUNIT 3"/>
    <property type="match status" value="1"/>
</dbReference>
<dbReference type="GO" id="GO:0006974">
    <property type="term" value="P:DNA damage response"/>
    <property type="evidence" value="ECO:0007669"/>
    <property type="project" value="TreeGrafter"/>
</dbReference>
<keyword evidence="2" id="KW-0539">Nucleus</keyword>
<accession>A0AA38GHV2</accession>
<dbReference type="GO" id="GO:0006272">
    <property type="term" value="P:leading strand elongation"/>
    <property type="evidence" value="ECO:0007669"/>
    <property type="project" value="TreeGrafter"/>
</dbReference>
<dbReference type="OMA" id="KQNHRTI"/>
<dbReference type="AlphaFoldDB" id="A0AA38GHV2"/>
<dbReference type="InterPro" id="IPR009072">
    <property type="entry name" value="Histone-fold"/>
</dbReference>
<gene>
    <name evidence="5" type="ORF">KI387_016789</name>
</gene>
<name>A0AA38GHV2_TAXCH</name>
<feature type="compositionally biased region" description="Acidic residues" evidence="3">
    <location>
        <begin position="141"/>
        <end position="164"/>
    </location>
</feature>
<dbReference type="GO" id="GO:0008622">
    <property type="term" value="C:epsilon DNA polymerase complex"/>
    <property type="evidence" value="ECO:0007669"/>
    <property type="project" value="TreeGrafter"/>
</dbReference>
<dbReference type="PANTHER" id="PTHR46172">
    <property type="entry name" value="DNA POLYMERASE EPSILON SUBUNIT 3"/>
    <property type="match status" value="1"/>
</dbReference>
<feature type="domain" description="Transcription factor CBF/NF-Y/archaeal histone" evidence="4">
    <location>
        <begin position="9"/>
        <end position="83"/>
    </location>
</feature>
<reference evidence="5 6" key="1">
    <citation type="journal article" date="2021" name="Nat. Plants">
        <title>The Taxus genome provides insights into paclitaxel biosynthesis.</title>
        <authorList>
            <person name="Xiong X."/>
            <person name="Gou J."/>
            <person name="Liao Q."/>
            <person name="Li Y."/>
            <person name="Zhou Q."/>
            <person name="Bi G."/>
            <person name="Li C."/>
            <person name="Du R."/>
            <person name="Wang X."/>
            <person name="Sun T."/>
            <person name="Guo L."/>
            <person name="Liang H."/>
            <person name="Lu P."/>
            <person name="Wu Y."/>
            <person name="Zhang Z."/>
            <person name="Ro D.K."/>
            <person name="Shang Y."/>
            <person name="Huang S."/>
            <person name="Yan J."/>
        </authorList>
    </citation>
    <scope>NUCLEOTIDE SEQUENCE [LARGE SCALE GENOMIC DNA]</scope>
    <source>
        <strain evidence="5">Ta-2019</strain>
    </source>
</reference>
<sequence length="164" mass="18693">MSGAADVDELPRASIKRVVKKKLAELLIKDDPSRKDIVIHREALTAFSETARLFIHYLSATANDICKESKRQGINAEDVLKALEEMEFPELLEPLRTSLNAFRKQNASKKSENKTKSADRQRKPEVDLEMQNGNGNHAEDTNEMQDEFGEETKEDEIDDMEEDE</sequence>
<evidence type="ECO:0000256" key="3">
    <source>
        <dbReference type="SAM" id="MobiDB-lite"/>
    </source>
</evidence>
<dbReference type="GO" id="GO:0008623">
    <property type="term" value="C:CHRAC"/>
    <property type="evidence" value="ECO:0007669"/>
    <property type="project" value="TreeGrafter"/>
</dbReference>
<dbReference type="Pfam" id="PF00808">
    <property type="entry name" value="CBFD_NFYB_HMF"/>
    <property type="match status" value="1"/>
</dbReference>